<dbReference type="STRING" id="1214573.A0A0G2FR20"/>
<reference evidence="2 3" key="2">
    <citation type="submission" date="2015-05" db="EMBL/GenBank/DDBJ databases">
        <authorList>
            <person name="Morales-Cruz A."/>
            <person name="Amrine K.C."/>
            <person name="Cantu D."/>
        </authorList>
    </citation>
    <scope>NUCLEOTIDE SEQUENCE [LARGE SCALE GENOMIC DNA]</scope>
    <source>
        <strain evidence="2">DA912</strain>
    </source>
</reference>
<evidence type="ECO:0000313" key="2">
    <source>
        <dbReference type="EMBL" id="KKY36652.1"/>
    </source>
</evidence>
<reference evidence="2 3" key="1">
    <citation type="submission" date="2015-05" db="EMBL/GenBank/DDBJ databases">
        <title>Distinctive expansion of gene families associated with plant cell wall degradation and secondary metabolism in the genomes of grapevine trunk pathogens.</title>
        <authorList>
            <person name="Lawrence D.P."/>
            <person name="Travadon R."/>
            <person name="Rolshausen P.E."/>
            <person name="Baumgartner K."/>
        </authorList>
    </citation>
    <scope>NUCLEOTIDE SEQUENCE [LARGE SCALE GENOMIC DNA]</scope>
    <source>
        <strain evidence="2">DA912</strain>
    </source>
</reference>
<feature type="compositionally biased region" description="Basic and acidic residues" evidence="1">
    <location>
        <begin position="107"/>
        <end position="121"/>
    </location>
</feature>
<name>A0A0G2FR20_9PEZI</name>
<evidence type="ECO:0000313" key="3">
    <source>
        <dbReference type="Proteomes" id="UP000034680"/>
    </source>
</evidence>
<evidence type="ECO:0000256" key="1">
    <source>
        <dbReference type="SAM" id="MobiDB-lite"/>
    </source>
</evidence>
<dbReference type="OrthoDB" id="4114825at2759"/>
<protein>
    <submittedName>
        <fullName evidence="2">Uncharacterized protein</fullName>
    </submittedName>
</protein>
<accession>A0A0G2FR20</accession>
<dbReference type="EMBL" id="LCUC01000112">
    <property type="protein sequence ID" value="KKY36652.1"/>
    <property type="molecule type" value="Genomic_DNA"/>
</dbReference>
<comment type="caution">
    <text evidence="2">The sequence shown here is derived from an EMBL/GenBank/DDBJ whole genome shotgun (WGS) entry which is preliminary data.</text>
</comment>
<proteinExistence type="predicted"/>
<dbReference type="Proteomes" id="UP000034680">
    <property type="component" value="Unassembled WGS sequence"/>
</dbReference>
<keyword evidence="3" id="KW-1185">Reference proteome</keyword>
<dbReference type="AlphaFoldDB" id="A0A0G2FR20"/>
<organism evidence="2 3">
    <name type="scientific">Diaporthe ampelina</name>
    <dbReference type="NCBI Taxonomy" id="1214573"/>
    <lineage>
        <taxon>Eukaryota</taxon>
        <taxon>Fungi</taxon>
        <taxon>Dikarya</taxon>
        <taxon>Ascomycota</taxon>
        <taxon>Pezizomycotina</taxon>
        <taxon>Sordariomycetes</taxon>
        <taxon>Sordariomycetidae</taxon>
        <taxon>Diaporthales</taxon>
        <taxon>Diaporthaceae</taxon>
        <taxon>Diaporthe</taxon>
    </lineage>
</organism>
<gene>
    <name evidence="2" type="ORF">UCDDA912_g03324</name>
</gene>
<sequence length="151" mass="16288">MYSSDDMLASTPKAEPPPPLPRRSSKRFRKPSGGPSKRWSLAEMVSSLREMSSAAGGDSDVEDSDDGWGLAPSPLRITKTVRRPGTSRQATAVAKDGGGDDAVDVFAEQRRDSSDEWEKSVHSPVDADVSPPWTWEQFADLGGLQDVSGLK</sequence>
<feature type="region of interest" description="Disordered" evidence="1">
    <location>
        <begin position="1"/>
        <end position="131"/>
    </location>
</feature>